<dbReference type="Proteomes" id="UP001153050">
    <property type="component" value="Unassembled WGS sequence"/>
</dbReference>
<dbReference type="EMBL" id="CAKXZT010000176">
    <property type="protein sequence ID" value="CAH2409175.1"/>
    <property type="molecule type" value="Genomic_DNA"/>
</dbReference>
<name>A0ABN8KHA1_9HYPH</name>
<accession>A0ABN8KHA1</accession>
<reference evidence="1 2" key="1">
    <citation type="submission" date="2022-03" db="EMBL/GenBank/DDBJ databases">
        <authorList>
            <person name="Brunel B."/>
        </authorList>
    </citation>
    <scope>NUCLEOTIDE SEQUENCE [LARGE SCALE GENOMIC DNA]</scope>
    <source>
        <strain evidence="1">STM5069sample</strain>
    </source>
</reference>
<comment type="caution">
    <text evidence="1">The sequence shown here is derived from an EMBL/GenBank/DDBJ whole genome shotgun (WGS) entry which is preliminary data.</text>
</comment>
<evidence type="ECO:0000313" key="2">
    <source>
        <dbReference type="Proteomes" id="UP001153050"/>
    </source>
</evidence>
<keyword evidence="2" id="KW-1185">Reference proteome</keyword>
<sequence length="54" mass="6184">MPKNGETGLSTRTTHKAIRQSVSNFWSILSTFKRTRGALFELLRRPKRKRPGVA</sequence>
<organism evidence="1 2">
    <name type="scientific">Mesorhizobium escarrei</name>
    <dbReference type="NCBI Taxonomy" id="666018"/>
    <lineage>
        <taxon>Bacteria</taxon>
        <taxon>Pseudomonadati</taxon>
        <taxon>Pseudomonadota</taxon>
        <taxon>Alphaproteobacteria</taxon>
        <taxon>Hyphomicrobiales</taxon>
        <taxon>Phyllobacteriaceae</taxon>
        <taxon>Mesorhizobium</taxon>
    </lineage>
</organism>
<evidence type="ECO:0000313" key="1">
    <source>
        <dbReference type="EMBL" id="CAH2409175.1"/>
    </source>
</evidence>
<protein>
    <submittedName>
        <fullName evidence="1">Uncharacterized protein</fullName>
    </submittedName>
</protein>
<proteinExistence type="predicted"/>
<gene>
    <name evidence="1" type="ORF">MES5069_770018</name>
</gene>